<dbReference type="EMBL" id="GG698566">
    <property type="protein sequence ID" value="EGE00911.1"/>
    <property type="molecule type" value="Genomic_DNA"/>
</dbReference>
<evidence type="ECO:0000313" key="1">
    <source>
        <dbReference type="EMBL" id="EGE00911.1"/>
    </source>
</evidence>
<accession>F2SBG1</accession>
<protein>
    <submittedName>
        <fullName evidence="1">Uncharacterized protein</fullName>
    </submittedName>
</protein>
<dbReference type="Proteomes" id="UP000009172">
    <property type="component" value="Unassembled WGS sequence"/>
</dbReference>
<dbReference type="AlphaFoldDB" id="F2SBG1"/>
<gene>
    <name evidence="1" type="ORF">TESG_08199</name>
</gene>
<reference evidence="2" key="1">
    <citation type="journal article" date="2012" name="MBio">
        <title>Comparative genome analysis of Trichophyton rubrum and related dermatophytes reveals candidate genes involved in infection.</title>
        <authorList>
            <person name="Martinez D.A."/>
            <person name="Oliver B.G."/>
            <person name="Graeser Y."/>
            <person name="Goldberg J.M."/>
            <person name="Li W."/>
            <person name="Martinez-Rossi N.M."/>
            <person name="Monod M."/>
            <person name="Shelest E."/>
            <person name="Barton R.C."/>
            <person name="Birch E."/>
            <person name="Brakhage A.A."/>
            <person name="Chen Z."/>
            <person name="Gurr S.J."/>
            <person name="Heiman D."/>
            <person name="Heitman J."/>
            <person name="Kosti I."/>
            <person name="Rossi A."/>
            <person name="Saif S."/>
            <person name="Samalova M."/>
            <person name="Saunders C.W."/>
            <person name="Shea T."/>
            <person name="Summerbell R.C."/>
            <person name="Xu J."/>
            <person name="Young S."/>
            <person name="Zeng Q."/>
            <person name="Birren B.W."/>
            <person name="Cuomo C.A."/>
            <person name="White T.C."/>
        </authorList>
    </citation>
    <scope>NUCLEOTIDE SEQUENCE [LARGE SCALE GENOMIC DNA]</scope>
    <source>
        <strain evidence="2">CBS 112818</strain>
    </source>
</reference>
<proteinExistence type="predicted"/>
<name>F2SBG1_TRIT1</name>
<keyword evidence="2" id="KW-1185">Reference proteome</keyword>
<evidence type="ECO:0000313" key="2">
    <source>
        <dbReference type="Proteomes" id="UP000009172"/>
    </source>
</evidence>
<dbReference type="HOGENOM" id="CLU_130566_0_0_1"/>
<sequence>MEGMRPLLDSSAVDFVPKPQRCRDRTPTMNQMSYHSAIPSKYLLGDAWSSKGLIGAGLLSSIREEDHTSCTVSCKSNYRPLLANTKHSTKLLSLLTKDDKVFRMPYTVRTGKSEYPLVREMVQADQGSDLNVISLPLAETLGLDIRPLAECLGGRYYFRGLIVSAPILKGTPHYKA</sequence>
<organism evidence="1 2">
    <name type="scientific">Trichophyton tonsurans (strain CBS 112818)</name>
    <name type="common">Scalp ringworm fungus</name>
    <dbReference type="NCBI Taxonomy" id="647933"/>
    <lineage>
        <taxon>Eukaryota</taxon>
        <taxon>Fungi</taxon>
        <taxon>Dikarya</taxon>
        <taxon>Ascomycota</taxon>
        <taxon>Pezizomycotina</taxon>
        <taxon>Eurotiomycetes</taxon>
        <taxon>Eurotiomycetidae</taxon>
        <taxon>Onygenales</taxon>
        <taxon>Arthrodermataceae</taxon>
        <taxon>Trichophyton</taxon>
    </lineage>
</organism>